<evidence type="ECO:0000313" key="2">
    <source>
        <dbReference type="EMBL" id="TCS66128.1"/>
    </source>
</evidence>
<evidence type="ECO:0000313" key="4">
    <source>
        <dbReference type="Proteomes" id="UP000702954"/>
    </source>
</evidence>
<reference evidence="1 4" key="1">
    <citation type="journal article" date="2018" name="Int. J. Syst. Evol. Microbiol.">
        <title>Draft Genome Sequence of Faecalimonas umbilicata JCM 30896T, an Acetate-Producing Bacterium Isolated from Human Feces.</title>
        <authorList>
            <person name="Sakamoto M."/>
            <person name="Ikeyama N."/>
            <person name="Yuki M."/>
            <person name="Ohkuma M."/>
        </authorList>
    </citation>
    <scope>NUCLEOTIDE SEQUENCE [LARGE SCALE GENOMIC DNA]</scope>
    <source>
        <strain evidence="1 4">EGH7</strain>
    </source>
</reference>
<dbReference type="EMBL" id="SLZV01000019">
    <property type="protein sequence ID" value="TCS66128.1"/>
    <property type="molecule type" value="Genomic_DNA"/>
</dbReference>
<protein>
    <submittedName>
        <fullName evidence="2">Uncharacterized protein</fullName>
    </submittedName>
</protein>
<reference evidence="2 3" key="2">
    <citation type="submission" date="2019-03" db="EMBL/GenBank/DDBJ databases">
        <title>Genomic Encyclopedia of Type Strains, Phase IV (KMG-IV): sequencing the most valuable type-strain genomes for metagenomic binning, comparative biology and taxonomic classification.</title>
        <authorList>
            <person name="Goeker M."/>
        </authorList>
    </citation>
    <scope>NUCLEOTIDE SEQUENCE [LARGE SCALE GENOMIC DNA]</scope>
    <source>
        <strain evidence="2 3">DSM 103426</strain>
    </source>
</reference>
<proteinExistence type="predicted"/>
<comment type="caution">
    <text evidence="2">The sequence shown here is derived from an EMBL/GenBank/DDBJ whole genome shotgun (WGS) entry which is preliminary data.</text>
</comment>
<sequence>MTLGKAATRKVRTGGGTYNIGFNDGDETQFYAYDLAELLECWVGFCAENGFQTNSVDYVERVCE</sequence>
<evidence type="ECO:0000313" key="1">
    <source>
        <dbReference type="EMBL" id="GBU06552.1"/>
    </source>
</evidence>
<dbReference type="Proteomes" id="UP000702954">
    <property type="component" value="Unassembled WGS sequence"/>
</dbReference>
<organism evidence="2 3">
    <name type="scientific">Faecalimonas umbilicata</name>
    <dbReference type="NCBI Taxonomy" id="1912855"/>
    <lineage>
        <taxon>Bacteria</taxon>
        <taxon>Bacillati</taxon>
        <taxon>Bacillota</taxon>
        <taxon>Clostridia</taxon>
        <taxon>Lachnospirales</taxon>
        <taxon>Lachnospiraceae</taxon>
        <taxon>Faecalimonas</taxon>
    </lineage>
</organism>
<evidence type="ECO:0000313" key="3">
    <source>
        <dbReference type="Proteomes" id="UP000294613"/>
    </source>
</evidence>
<dbReference type="RefSeq" id="WP_132038447.1">
    <property type="nucleotide sequence ID" value="NZ_BHEO01000008.1"/>
</dbReference>
<keyword evidence="4" id="KW-1185">Reference proteome</keyword>
<dbReference type="AlphaFoldDB" id="A0A4R3JJ48"/>
<gene>
    <name evidence="2" type="ORF">EDD74_11926</name>
    <name evidence="1" type="ORF">FAEUMB_30930</name>
</gene>
<dbReference type="Proteomes" id="UP000294613">
    <property type="component" value="Unassembled WGS sequence"/>
</dbReference>
<dbReference type="EMBL" id="BHEO01000008">
    <property type="protein sequence ID" value="GBU06552.1"/>
    <property type="molecule type" value="Genomic_DNA"/>
</dbReference>
<name>A0A4R3JJ48_9FIRM</name>
<accession>A0A4R3JJ48</accession>